<gene>
    <name evidence="2" type="ORF">AMAG_00183</name>
</gene>
<organism evidence="2 3">
    <name type="scientific">Allomyces macrogynus (strain ATCC 38327)</name>
    <name type="common">Allomyces javanicus var. macrogynus</name>
    <dbReference type="NCBI Taxonomy" id="578462"/>
    <lineage>
        <taxon>Eukaryota</taxon>
        <taxon>Fungi</taxon>
        <taxon>Fungi incertae sedis</taxon>
        <taxon>Blastocladiomycota</taxon>
        <taxon>Blastocladiomycetes</taxon>
        <taxon>Blastocladiales</taxon>
        <taxon>Blastocladiaceae</taxon>
        <taxon>Allomyces</taxon>
    </lineage>
</organism>
<dbReference type="VEuPathDB" id="FungiDB:AMAG_00183"/>
<keyword evidence="3" id="KW-1185">Reference proteome</keyword>
<dbReference type="Gene3D" id="3.80.10.10">
    <property type="entry name" value="Ribonuclease Inhibitor"/>
    <property type="match status" value="1"/>
</dbReference>
<name>A0A0L0RV51_ALLM3</name>
<feature type="region of interest" description="Disordered" evidence="1">
    <location>
        <begin position="1"/>
        <end position="39"/>
    </location>
</feature>
<sequence>MAKKKKKTSSVATNPTPSRAAPASRTASASPNTTSASALTSASTTSSIYVDDERRAPIERIPYDLLEVICQWVLTGNPTDRVALLQFAISSAAFFAPAIRTAIRERNHDHIFIPLEPQRVAKDTWPWTDGMSAPTAEYVVDRPPSPWVKWLLVMPARTPDRVHVPLEGKKIVDLPRLSRKWTTVPIALHQLAHYTIAEDNQDYPIPRECRHLAVFDRWETFDEWPRYPDTLVSLELGDFTLVEEDAFYDVAAHWPPTLRSLTVKVSHISRNEVLKAFYRHLPTTLTRLILEFECEVDRYPDDVGGGCRPVLTRALRSMTALQDFVHDFLRIEDVIPVVDALSWRTASVDTAPMRQITLGLIVPNEAPAGEVRPPSRDGFVVAHLDIAVKEWENWDPVGEYVHTVLSTLQAPTLSLRVALPKWTEDSVRDLVDALVSPTLQDLKLTVSGAMSPPESIVMGMSGSQCFPLAALDAAALPLTLTSLSLMRCLSSRVLARFVDKGWTLPRTLTRISLADNDLTAHDLKALQPLLPAGLQHLDLSTNKIHTLVTPLPPKLRTLNLAFNPTLSDELFPQLWILSLPNTLRKLDIRMCNLDDEFGRLFVDVRRRIGLSRAGWPKLQVDTGLTNFSLDLGYTSNRFSLSVYQGLVGASLE</sequence>
<feature type="compositionally biased region" description="Low complexity" evidence="1">
    <location>
        <begin position="12"/>
        <end position="39"/>
    </location>
</feature>
<reference evidence="2 3" key="1">
    <citation type="submission" date="2009-11" db="EMBL/GenBank/DDBJ databases">
        <title>Annotation of Allomyces macrogynus ATCC 38327.</title>
        <authorList>
            <consortium name="The Broad Institute Genome Sequencing Platform"/>
            <person name="Russ C."/>
            <person name="Cuomo C."/>
            <person name="Burger G."/>
            <person name="Gray M.W."/>
            <person name="Holland P.W.H."/>
            <person name="King N."/>
            <person name="Lang F.B.F."/>
            <person name="Roger A.J."/>
            <person name="Ruiz-Trillo I."/>
            <person name="Young S.K."/>
            <person name="Zeng Q."/>
            <person name="Gargeya S."/>
            <person name="Fitzgerald M."/>
            <person name="Haas B."/>
            <person name="Abouelleil A."/>
            <person name="Alvarado L."/>
            <person name="Arachchi H.M."/>
            <person name="Berlin A."/>
            <person name="Chapman S.B."/>
            <person name="Gearin G."/>
            <person name="Goldberg J."/>
            <person name="Griggs A."/>
            <person name="Gujja S."/>
            <person name="Hansen M."/>
            <person name="Heiman D."/>
            <person name="Howarth C."/>
            <person name="Larimer J."/>
            <person name="Lui A."/>
            <person name="MacDonald P.J.P."/>
            <person name="McCowen C."/>
            <person name="Montmayeur A."/>
            <person name="Murphy C."/>
            <person name="Neiman D."/>
            <person name="Pearson M."/>
            <person name="Priest M."/>
            <person name="Roberts A."/>
            <person name="Saif S."/>
            <person name="Shea T."/>
            <person name="Sisk P."/>
            <person name="Stolte C."/>
            <person name="Sykes S."/>
            <person name="Wortman J."/>
            <person name="Nusbaum C."/>
            <person name="Birren B."/>
        </authorList>
    </citation>
    <scope>NUCLEOTIDE SEQUENCE [LARGE SCALE GENOMIC DNA]</scope>
    <source>
        <strain evidence="2 3">ATCC 38327</strain>
    </source>
</reference>
<accession>A0A0L0RV51</accession>
<dbReference type="EMBL" id="GG745328">
    <property type="protein sequence ID" value="KNE54188.1"/>
    <property type="molecule type" value="Genomic_DNA"/>
</dbReference>
<proteinExistence type="predicted"/>
<dbReference type="InterPro" id="IPR032675">
    <property type="entry name" value="LRR_dom_sf"/>
</dbReference>
<dbReference type="AlphaFoldDB" id="A0A0L0RV51"/>
<evidence type="ECO:0000313" key="2">
    <source>
        <dbReference type="EMBL" id="KNE54188.1"/>
    </source>
</evidence>
<dbReference type="SUPFAM" id="SSF52047">
    <property type="entry name" value="RNI-like"/>
    <property type="match status" value="1"/>
</dbReference>
<evidence type="ECO:0000313" key="3">
    <source>
        <dbReference type="Proteomes" id="UP000054350"/>
    </source>
</evidence>
<reference evidence="3" key="2">
    <citation type="submission" date="2009-11" db="EMBL/GenBank/DDBJ databases">
        <title>The Genome Sequence of Allomyces macrogynus strain ATCC 38327.</title>
        <authorList>
            <consortium name="The Broad Institute Genome Sequencing Platform"/>
            <person name="Russ C."/>
            <person name="Cuomo C."/>
            <person name="Shea T."/>
            <person name="Young S.K."/>
            <person name="Zeng Q."/>
            <person name="Koehrsen M."/>
            <person name="Haas B."/>
            <person name="Borodovsky M."/>
            <person name="Guigo R."/>
            <person name="Alvarado L."/>
            <person name="Berlin A."/>
            <person name="Borenstein D."/>
            <person name="Chen Z."/>
            <person name="Engels R."/>
            <person name="Freedman E."/>
            <person name="Gellesch M."/>
            <person name="Goldberg J."/>
            <person name="Griggs A."/>
            <person name="Gujja S."/>
            <person name="Heiman D."/>
            <person name="Hepburn T."/>
            <person name="Howarth C."/>
            <person name="Jen D."/>
            <person name="Larson L."/>
            <person name="Lewis B."/>
            <person name="Mehta T."/>
            <person name="Park D."/>
            <person name="Pearson M."/>
            <person name="Roberts A."/>
            <person name="Saif S."/>
            <person name="Shenoy N."/>
            <person name="Sisk P."/>
            <person name="Stolte C."/>
            <person name="Sykes S."/>
            <person name="Walk T."/>
            <person name="White J."/>
            <person name="Yandava C."/>
            <person name="Burger G."/>
            <person name="Gray M.W."/>
            <person name="Holland P.W.H."/>
            <person name="King N."/>
            <person name="Lang F.B.F."/>
            <person name="Roger A.J."/>
            <person name="Ruiz-Trillo I."/>
            <person name="Lander E."/>
            <person name="Nusbaum C."/>
        </authorList>
    </citation>
    <scope>NUCLEOTIDE SEQUENCE [LARGE SCALE GENOMIC DNA]</scope>
    <source>
        <strain evidence="3">ATCC 38327</strain>
    </source>
</reference>
<evidence type="ECO:0000256" key="1">
    <source>
        <dbReference type="SAM" id="MobiDB-lite"/>
    </source>
</evidence>
<protein>
    <submittedName>
        <fullName evidence="2">Uncharacterized protein</fullName>
    </submittedName>
</protein>
<dbReference type="Proteomes" id="UP000054350">
    <property type="component" value="Unassembled WGS sequence"/>
</dbReference>
<dbReference type="OrthoDB" id="5541555at2759"/>